<dbReference type="eggNOG" id="ENOG502T44J">
    <property type="taxonomic scope" value="Eukaryota"/>
</dbReference>
<dbReference type="GeneID" id="8100193"/>
<organism evidence="2 3">
    <name type="scientific">Talaromyces stipitatus (strain ATCC 10500 / CBS 375.48 / QM 6759 / NRRL 1006)</name>
    <name type="common">Penicillium stipitatum</name>
    <dbReference type="NCBI Taxonomy" id="441959"/>
    <lineage>
        <taxon>Eukaryota</taxon>
        <taxon>Fungi</taxon>
        <taxon>Dikarya</taxon>
        <taxon>Ascomycota</taxon>
        <taxon>Pezizomycotina</taxon>
        <taxon>Eurotiomycetes</taxon>
        <taxon>Eurotiomycetidae</taxon>
        <taxon>Eurotiales</taxon>
        <taxon>Trichocomaceae</taxon>
        <taxon>Talaromyces</taxon>
        <taxon>Talaromyces sect. Talaromyces</taxon>
    </lineage>
</organism>
<dbReference type="AlphaFoldDB" id="B8LXB1"/>
<dbReference type="PhylomeDB" id="B8LXB1"/>
<dbReference type="InParanoid" id="B8LXB1"/>
<proteinExistence type="predicted"/>
<feature type="domain" description="C2H2-type" evidence="1">
    <location>
        <begin position="120"/>
        <end position="140"/>
    </location>
</feature>
<evidence type="ECO:0000313" key="2">
    <source>
        <dbReference type="EMBL" id="EED23193.1"/>
    </source>
</evidence>
<dbReference type="OrthoDB" id="4323609at2759"/>
<sequence>MSSIQPQCACSAFFATEGHLREHLEEYRSREQHLQAELERCRTHLRISGDDFQNRNDNYRGESDANQNSYIKEANLTRTINHVGAPKGHFCPSCKRGKPFPKMQGLRRHFQQHVTCEEVCVCCFKVFRTVSEFIRHADKHDGAGERKQAFIKKTCDELRDQSDKQLALATSQSRSVVVAGEKRTWDVAALSSEFLEAQPQLDRTGVKTLNHHHITEGDSLNHLDPTCIGLSAPPISMQSPMVIPRLTMTTKPVNNNSSPHMSTEGVYFNTGEGQIQGLDLLQDFDAPILQIMNSVPALTAGWTVEDAIVDITANTDAPVYSTQ</sequence>
<accession>B8LXB1</accession>
<dbReference type="HOGENOM" id="CLU_075109_0_0_1"/>
<protein>
    <recommendedName>
        <fullName evidence="1">C2H2-type domain-containing protein</fullName>
    </recommendedName>
</protein>
<keyword evidence="3" id="KW-1185">Reference proteome</keyword>
<dbReference type="RefSeq" id="XP_002340580.1">
    <property type="nucleotide sequence ID" value="XM_002340539.1"/>
</dbReference>
<gene>
    <name evidence="2" type="ORF">TSTA_066410</name>
</gene>
<dbReference type="SMART" id="SM00355">
    <property type="entry name" value="ZnF_C2H2"/>
    <property type="match status" value="2"/>
</dbReference>
<dbReference type="STRING" id="441959.B8LXB1"/>
<dbReference type="InterPro" id="IPR013087">
    <property type="entry name" value="Znf_C2H2_type"/>
</dbReference>
<dbReference type="PROSITE" id="PS00028">
    <property type="entry name" value="ZINC_FINGER_C2H2_1"/>
    <property type="match status" value="1"/>
</dbReference>
<evidence type="ECO:0000313" key="3">
    <source>
        <dbReference type="Proteomes" id="UP000001745"/>
    </source>
</evidence>
<dbReference type="VEuPathDB" id="FungiDB:TSTA_066410"/>
<reference evidence="3" key="1">
    <citation type="journal article" date="2015" name="Genome Announc.">
        <title>Genome sequence of the AIDS-associated pathogen Penicillium marneffei (ATCC18224) and its near taxonomic relative Talaromyces stipitatus (ATCC10500).</title>
        <authorList>
            <person name="Nierman W.C."/>
            <person name="Fedorova-Abrams N.D."/>
            <person name="Andrianopoulos A."/>
        </authorList>
    </citation>
    <scope>NUCLEOTIDE SEQUENCE [LARGE SCALE GENOMIC DNA]</scope>
    <source>
        <strain evidence="3">ATCC 10500 / CBS 375.48 / QM 6759 / NRRL 1006</strain>
    </source>
</reference>
<dbReference type="Proteomes" id="UP000001745">
    <property type="component" value="Unassembled WGS sequence"/>
</dbReference>
<name>B8LXB1_TALSN</name>
<dbReference type="EMBL" id="EQ962652">
    <property type="protein sequence ID" value="EED23193.1"/>
    <property type="molecule type" value="Genomic_DNA"/>
</dbReference>
<evidence type="ECO:0000259" key="1">
    <source>
        <dbReference type="PROSITE" id="PS00028"/>
    </source>
</evidence>